<dbReference type="Proteomes" id="UP001597053">
    <property type="component" value="Unassembled WGS sequence"/>
</dbReference>
<keyword evidence="2" id="KW-1185">Reference proteome</keyword>
<accession>A0ABW3A6P9</accession>
<name>A0ABW3A6P9_9ACTN</name>
<proteinExistence type="predicted"/>
<organism evidence="1 2">
    <name type="scientific">Micromonospora azadirachtae</name>
    <dbReference type="NCBI Taxonomy" id="1970735"/>
    <lineage>
        <taxon>Bacteria</taxon>
        <taxon>Bacillati</taxon>
        <taxon>Actinomycetota</taxon>
        <taxon>Actinomycetes</taxon>
        <taxon>Micromonosporales</taxon>
        <taxon>Micromonosporaceae</taxon>
        <taxon>Micromonospora</taxon>
    </lineage>
</organism>
<comment type="caution">
    <text evidence="1">The sequence shown here is derived from an EMBL/GenBank/DDBJ whole genome shotgun (WGS) entry which is preliminary data.</text>
</comment>
<dbReference type="Pfam" id="PF10094">
    <property type="entry name" value="DUF2332"/>
    <property type="match status" value="1"/>
</dbReference>
<gene>
    <name evidence="1" type="ORF">ACFQZ8_22070</name>
</gene>
<evidence type="ECO:0000313" key="1">
    <source>
        <dbReference type="EMBL" id="MFD0786595.1"/>
    </source>
</evidence>
<feature type="non-terminal residue" evidence="1">
    <location>
        <position position="79"/>
    </location>
</feature>
<reference evidence="2" key="1">
    <citation type="journal article" date="2019" name="Int. J. Syst. Evol. Microbiol.">
        <title>The Global Catalogue of Microorganisms (GCM) 10K type strain sequencing project: providing services to taxonomists for standard genome sequencing and annotation.</title>
        <authorList>
            <consortium name="The Broad Institute Genomics Platform"/>
            <consortium name="The Broad Institute Genome Sequencing Center for Infectious Disease"/>
            <person name="Wu L."/>
            <person name="Ma J."/>
        </authorList>
    </citation>
    <scope>NUCLEOTIDE SEQUENCE [LARGE SCALE GENOMIC DNA]</scope>
    <source>
        <strain evidence="2">JCM 32148</strain>
    </source>
</reference>
<evidence type="ECO:0000313" key="2">
    <source>
        <dbReference type="Proteomes" id="UP001597053"/>
    </source>
</evidence>
<dbReference type="EMBL" id="JBHTHM010001453">
    <property type="protein sequence ID" value="MFD0786595.1"/>
    <property type="molecule type" value="Genomic_DNA"/>
</dbReference>
<sequence>MSVAVDYADFAAREFRGVSPAYERLALAVSRDDDLLALLGTLPPAKRQPNLLFGVVRLLGGPVEDPAAFHDFAVTHWPA</sequence>
<protein>
    <submittedName>
        <fullName evidence="1">DUF2332 family protein</fullName>
    </submittedName>
</protein>
<dbReference type="InterPro" id="IPR011200">
    <property type="entry name" value="UCP012608"/>
</dbReference>